<evidence type="ECO:0000313" key="2">
    <source>
        <dbReference type="Proteomes" id="UP000594263"/>
    </source>
</evidence>
<name>A0A7N0T181_KALFE</name>
<reference evidence="1" key="1">
    <citation type="submission" date="2021-01" db="UniProtKB">
        <authorList>
            <consortium name="EnsemblPlants"/>
        </authorList>
    </citation>
    <scope>IDENTIFICATION</scope>
</reference>
<keyword evidence="2" id="KW-1185">Reference proteome</keyword>
<proteinExistence type="predicted"/>
<dbReference type="EnsemblPlants" id="Kaladp0018s0052.1.v1.1">
    <property type="protein sequence ID" value="Kaladp0018s0052.1.v1.1.CDS.1"/>
    <property type="gene ID" value="Kaladp0018s0052.v1.1"/>
</dbReference>
<sequence>MIIDDYLLLRFTKRNVIKSHVINFNNKRTKVLSPFHDKLLIDLQKSCHGCNYMHPSPSLPVPTDQPCLHVHVNSPPQTQSSKLRRQQADNRKYIKLAILLTHSSIKPHHLFRTPIKSKPINHRVSSHQSPCAHSQKTQQAAYTRTIAF</sequence>
<dbReference type="Gramene" id="Kaladp0018s0052.1.v1.1">
    <property type="protein sequence ID" value="Kaladp0018s0052.1.v1.1.CDS.1"/>
    <property type="gene ID" value="Kaladp0018s0052.v1.1"/>
</dbReference>
<organism evidence="1 2">
    <name type="scientific">Kalanchoe fedtschenkoi</name>
    <name type="common">Lavender scallops</name>
    <name type="synonym">South American air plant</name>
    <dbReference type="NCBI Taxonomy" id="63787"/>
    <lineage>
        <taxon>Eukaryota</taxon>
        <taxon>Viridiplantae</taxon>
        <taxon>Streptophyta</taxon>
        <taxon>Embryophyta</taxon>
        <taxon>Tracheophyta</taxon>
        <taxon>Spermatophyta</taxon>
        <taxon>Magnoliopsida</taxon>
        <taxon>eudicotyledons</taxon>
        <taxon>Gunneridae</taxon>
        <taxon>Pentapetalae</taxon>
        <taxon>Saxifragales</taxon>
        <taxon>Crassulaceae</taxon>
        <taxon>Kalanchoe</taxon>
    </lineage>
</organism>
<dbReference type="AlphaFoldDB" id="A0A7N0T181"/>
<dbReference type="Proteomes" id="UP000594263">
    <property type="component" value="Unplaced"/>
</dbReference>
<protein>
    <submittedName>
        <fullName evidence="1">Uncharacterized protein</fullName>
    </submittedName>
</protein>
<accession>A0A7N0T181</accession>
<evidence type="ECO:0000313" key="1">
    <source>
        <dbReference type="EnsemblPlants" id="Kaladp0018s0052.1.v1.1.CDS.1"/>
    </source>
</evidence>